<evidence type="ECO:0000256" key="10">
    <source>
        <dbReference type="ARBA" id="ARBA00023303"/>
    </source>
</evidence>
<sequence>MIWLIGLGGSLGAALRFLFGSFISNRTKRMYPFPMGTWLINISGSFLLGIIANLHHSNQLSDWAWYFIGVGFCGAYTTFSTFGYETITLIYSNKIKIAILYVVSSFGLGVISAAIGFFFIPS</sequence>
<dbReference type="Proteomes" id="UP000310334">
    <property type="component" value="Unassembled WGS sequence"/>
</dbReference>
<feature type="binding site" evidence="14">
    <location>
        <position position="77"/>
    </location>
    <ligand>
        <name>Na(+)</name>
        <dbReference type="ChEBI" id="CHEBI:29101"/>
        <note>structural</note>
    </ligand>
</feature>
<dbReference type="OrthoDB" id="9815830at2"/>
<keyword evidence="2 14" id="KW-0813">Transport</keyword>
<comment type="caution">
    <text evidence="15">The sequence shown here is derived from an EMBL/GenBank/DDBJ whole genome shotgun (WGS) entry which is preliminary data.</text>
</comment>
<dbReference type="InterPro" id="IPR003691">
    <property type="entry name" value="FluC"/>
</dbReference>
<dbReference type="RefSeq" id="WP_136353594.1">
    <property type="nucleotide sequence ID" value="NZ_CP046266.1"/>
</dbReference>
<dbReference type="Pfam" id="PF02537">
    <property type="entry name" value="CRCB"/>
    <property type="match status" value="1"/>
</dbReference>
<feature type="transmembrane region" description="Helical" evidence="14">
    <location>
        <begin position="6"/>
        <end position="23"/>
    </location>
</feature>
<evidence type="ECO:0000256" key="4">
    <source>
        <dbReference type="ARBA" id="ARBA00022692"/>
    </source>
</evidence>
<dbReference type="AlphaFoldDB" id="A0A4S4BZQ6"/>
<protein>
    <recommendedName>
        <fullName evidence="14">Fluoride-specific ion channel FluC</fullName>
    </recommendedName>
</protein>
<evidence type="ECO:0000256" key="1">
    <source>
        <dbReference type="ARBA" id="ARBA00004651"/>
    </source>
</evidence>
<evidence type="ECO:0000256" key="13">
    <source>
        <dbReference type="ARBA" id="ARBA00049940"/>
    </source>
</evidence>
<keyword evidence="8 14" id="KW-0406">Ion transport</keyword>
<dbReference type="GO" id="GO:0062054">
    <property type="term" value="F:fluoride channel activity"/>
    <property type="evidence" value="ECO:0007669"/>
    <property type="project" value="UniProtKB-UniRule"/>
</dbReference>
<accession>A0A4S4BZQ6</accession>
<evidence type="ECO:0000256" key="14">
    <source>
        <dbReference type="HAMAP-Rule" id="MF_00454"/>
    </source>
</evidence>
<feature type="binding site" evidence="14">
    <location>
        <position position="74"/>
    </location>
    <ligand>
        <name>Na(+)</name>
        <dbReference type="ChEBI" id="CHEBI:29101"/>
        <note>structural</note>
    </ligand>
</feature>
<evidence type="ECO:0000256" key="11">
    <source>
        <dbReference type="ARBA" id="ARBA00035120"/>
    </source>
</evidence>
<comment type="similarity">
    <text evidence="11 14">Belongs to the fluoride channel Fluc/FEX (TC 1.A.43) family.</text>
</comment>
<keyword evidence="7 14" id="KW-0915">Sodium</keyword>
<proteinExistence type="inferred from homology"/>
<name>A0A4S4BZQ6_9BACI</name>
<comment type="activity regulation">
    <text evidence="14">Na(+) is not transported, but it plays an essential structural role and its presence is essential for fluoride channel function.</text>
</comment>
<keyword evidence="16" id="KW-1185">Reference proteome</keyword>
<comment type="function">
    <text evidence="13 14">Fluoride-specific ion channel. Important for reducing fluoride concentration in the cell, thus reducing its toxicity.</text>
</comment>
<evidence type="ECO:0000256" key="9">
    <source>
        <dbReference type="ARBA" id="ARBA00023136"/>
    </source>
</evidence>
<comment type="subcellular location">
    <subcellularLocation>
        <location evidence="1 14">Cell membrane</location>
        <topology evidence="1 14">Multi-pass membrane protein</topology>
    </subcellularLocation>
</comment>
<evidence type="ECO:0000256" key="12">
    <source>
        <dbReference type="ARBA" id="ARBA00035585"/>
    </source>
</evidence>
<dbReference type="PANTHER" id="PTHR28259:SF16">
    <property type="entry name" value="FLUORIDE-SPECIFIC ION CHANNEL FLUC 2"/>
    <property type="match status" value="1"/>
</dbReference>
<keyword evidence="6 14" id="KW-1133">Transmembrane helix</keyword>
<keyword evidence="4 14" id="KW-0812">Transmembrane</keyword>
<gene>
    <name evidence="14 15" type="primary">crcB</name>
    <name evidence="14" type="synonym">fluC</name>
    <name evidence="15" type="ORF">E6W99_10520</name>
</gene>
<dbReference type="EMBL" id="SSNT01000007">
    <property type="protein sequence ID" value="THF80100.1"/>
    <property type="molecule type" value="Genomic_DNA"/>
</dbReference>
<evidence type="ECO:0000256" key="3">
    <source>
        <dbReference type="ARBA" id="ARBA00022475"/>
    </source>
</evidence>
<dbReference type="GO" id="GO:0046872">
    <property type="term" value="F:metal ion binding"/>
    <property type="evidence" value="ECO:0007669"/>
    <property type="project" value="UniProtKB-KW"/>
</dbReference>
<feature type="transmembrane region" description="Helical" evidence="14">
    <location>
        <begin position="64"/>
        <end position="87"/>
    </location>
</feature>
<evidence type="ECO:0000256" key="5">
    <source>
        <dbReference type="ARBA" id="ARBA00022723"/>
    </source>
</evidence>
<dbReference type="HAMAP" id="MF_00454">
    <property type="entry name" value="FluC"/>
    <property type="match status" value="1"/>
</dbReference>
<evidence type="ECO:0000256" key="2">
    <source>
        <dbReference type="ARBA" id="ARBA00022448"/>
    </source>
</evidence>
<dbReference type="NCBIfam" id="TIGR00494">
    <property type="entry name" value="crcB"/>
    <property type="match status" value="1"/>
</dbReference>
<organism evidence="15 16">
    <name type="scientific">Metabacillus sediminilitoris</name>
    <dbReference type="NCBI Taxonomy" id="2567941"/>
    <lineage>
        <taxon>Bacteria</taxon>
        <taxon>Bacillati</taxon>
        <taxon>Bacillota</taxon>
        <taxon>Bacilli</taxon>
        <taxon>Bacillales</taxon>
        <taxon>Bacillaceae</taxon>
        <taxon>Metabacillus</taxon>
    </lineage>
</organism>
<keyword evidence="10 14" id="KW-0407">Ion channel</keyword>
<feature type="transmembrane region" description="Helical" evidence="14">
    <location>
        <begin position="99"/>
        <end position="120"/>
    </location>
</feature>
<evidence type="ECO:0000256" key="8">
    <source>
        <dbReference type="ARBA" id="ARBA00023065"/>
    </source>
</evidence>
<evidence type="ECO:0000256" key="7">
    <source>
        <dbReference type="ARBA" id="ARBA00023053"/>
    </source>
</evidence>
<keyword evidence="5 14" id="KW-0479">Metal-binding</keyword>
<dbReference type="PANTHER" id="PTHR28259">
    <property type="entry name" value="FLUORIDE EXPORT PROTEIN 1-RELATED"/>
    <property type="match status" value="1"/>
</dbReference>
<dbReference type="GO" id="GO:0005886">
    <property type="term" value="C:plasma membrane"/>
    <property type="evidence" value="ECO:0007669"/>
    <property type="project" value="UniProtKB-SubCell"/>
</dbReference>
<comment type="catalytic activity">
    <reaction evidence="12">
        <text>fluoride(in) = fluoride(out)</text>
        <dbReference type="Rhea" id="RHEA:76159"/>
        <dbReference type="ChEBI" id="CHEBI:17051"/>
    </reaction>
    <physiologicalReaction direction="left-to-right" evidence="12">
        <dbReference type="Rhea" id="RHEA:76160"/>
    </physiologicalReaction>
</comment>
<evidence type="ECO:0000313" key="15">
    <source>
        <dbReference type="EMBL" id="THF80100.1"/>
    </source>
</evidence>
<evidence type="ECO:0000313" key="16">
    <source>
        <dbReference type="Proteomes" id="UP000310334"/>
    </source>
</evidence>
<feature type="transmembrane region" description="Helical" evidence="14">
    <location>
        <begin position="35"/>
        <end position="52"/>
    </location>
</feature>
<keyword evidence="3 14" id="KW-1003">Cell membrane</keyword>
<evidence type="ECO:0000256" key="6">
    <source>
        <dbReference type="ARBA" id="ARBA00022989"/>
    </source>
</evidence>
<reference evidence="15 16" key="1">
    <citation type="submission" date="2019-04" db="EMBL/GenBank/DDBJ databases">
        <title>Bacillus sediminilitoris sp. nov., isolated from a tidal flat sediment on the East China Sea.</title>
        <authorList>
            <person name="Wei Y."/>
            <person name="Mao H."/>
            <person name="Fang J."/>
        </authorList>
    </citation>
    <scope>NUCLEOTIDE SEQUENCE [LARGE SCALE GENOMIC DNA]</scope>
    <source>
        <strain evidence="15 16">DSL-17</strain>
    </source>
</reference>
<keyword evidence="9 14" id="KW-0472">Membrane</keyword>
<dbReference type="GO" id="GO:0140114">
    <property type="term" value="P:cellular detoxification of fluoride"/>
    <property type="evidence" value="ECO:0007669"/>
    <property type="project" value="UniProtKB-UniRule"/>
</dbReference>